<evidence type="ECO:0000313" key="2">
    <source>
        <dbReference type="Proteomes" id="UP000598174"/>
    </source>
</evidence>
<name>A0A919MIE2_9ACTN</name>
<reference evidence="1" key="1">
    <citation type="submission" date="2021-01" db="EMBL/GenBank/DDBJ databases">
        <title>Whole genome shotgun sequence of Actinoplanes ferrugineus NBRC 15555.</title>
        <authorList>
            <person name="Komaki H."/>
            <person name="Tamura T."/>
        </authorList>
    </citation>
    <scope>NUCLEOTIDE SEQUENCE</scope>
    <source>
        <strain evidence="1">NBRC 15555</strain>
    </source>
</reference>
<dbReference type="AlphaFoldDB" id="A0A919MIE2"/>
<accession>A0A919MIE2</accession>
<dbReference type="EMBL" id="BOMM01000099">
    <property type="protein sequence ID" value="GIE16758.1"/>
    <property type="molecule type" value="Genomic_DNA"/>
</dbReference>
<evidence type="ECO:0000313" key="1">
    <source>
        <dbReference type="EMBL" id="GIE16758.1"/>
    </source>
</evidence>
<proteinExistence type="predicted"/>
<sequence>MSLGMNASDPCPSDSHRRTALAHGRVCPICEPDAEWRACCPVCFRPVTAVGLVVQPHQTGGFGSGVKRQECRGAGSVVPAPEGSAWSLLERRLVLLSEQHQLPPPAVRLVPDGAA</sequence>
<protein>
    <submittedName>
        <fullName evidence="1">Uncharacterized protein</fullName>
    </submittedName>
</protein>
<organism evidence="1 2">
    <name type="scientific">Paractinoplanes ferrugineus</name>
    <dbReference type="NCBI Taxonomy" id="113564"/>
    <lineage>
        <taxon>Bacteria</taxon>
        <taxon>Bacillati</taxon>
        <taxon>Actinomycetota</taxon>
        <taxon>Actinomycetes</taxon>
        <taxon>Micromonosporales</taxon>
        <taxon>Micromonosporaceae</taxon>
        <taxon>Paractinoplanes</taxon>
    </lineage>
</organism>
<dbReference type="Proteomes" id="UP000598174">
    <property type="component" value="Unassembled WGS sequence"/>
</dbReference>
<gene>
    <name evidence="1" type="ORF">Afe05nite_85980</name>
</gene>
<comment type="caution">
    <text evidence="1">The sequence shown here is derived from an EMBL/GenBank/DDBJ whole genome shotgun (WGS) entry which is preliminary data.</text>
</comment>
<keyword evidence="2" id="KW-1185">Reference proteome</keyword>